<evidence type="ECO:0000256" key="2">
    <source>
        <dbReference type="ARBA" id="ARBA00022980"/>
    </source>
</evidence>
<name>A0A833GZ21_9LEPT</name>
<evidence type="ECO:0000313" key="7">
    <source>
        <dbReference type="EMBL" id="KAB2929213.1"/>
    </source>
</evidence>
<comment type="similarity">
    <text evidence="1 5">Belongs to the bacterial ribosomal protein bL32 family.</text>
</comment>
<dbReference type="SUPFAM" id="SSF57829">
    <property type="entry name" value="Zn-binding ribosomal proteins"/>
    <property type="match status" value="1"/>
</dbReference>
<dbReference type="GO" id="GO:0006412">
    <property type="term" value="P:translation"/>
    <property type="evidence" value="ECO:0007669"/>
    <property type="project" value="UniProtKB-UniRule"/>
</dbReference>
<dbReference type="RefSeq" id="WP_002769324.1">
    <property type="nucleotide sequence ID" value="NZ_JQDG01000009.1"/>
</dbReference>
<dbReference type="InterPro" id="IPR002677">
    <property type="entry name" value="Ribosomal_bL32"/>
</dbReference>
<proteinExistence type="inferred from homology"/>
<evidence type="ECO:0000256" key="6">
    <source>
        <dbReference type="SAM" id="MobiDB-lite"/>
    </source>
</evidence>
<protein>
    <recommendedName>
        <fullName evidence="4 5">Large ribosomal subunit protein bL32</fullName>
    </recommendedName>
</protein>
<accession>A0A833GZ21</accession>
<evidence type="ECO:0000256" key="4">
    <source>
        <dbReference type="ARBA" id="ARBA00035178"/>
    </source>
</evidence>
<dbReference type="PANTHER" id="PTHR35534:SF1">
    <property type="entry name" value="LARGE RIBOSOMAL SUBUNIT PROTEIN BL32"/>
    <property type="match status" value="1"/>
</dbReference>
<dbReference type="InterPro" id="IPR011332">
    <property type="entry name" value="Ribosomal_zn-bd"/>
</dbReference>
<dbReference type="OrthoDB" id="9812874at2"/>
<keyword evidence="3 5" id="KW-0687">Ribonucleoprotein</keyword>
<sequence>MALPKRKISKQKTRSRRAHHALGKPNLVACKNCGSFIKPHRVCPTCGFYKDRVHHVFSKTVERG</sequence>
<dbReference type="Pfam" id="PF01783">
    <property type="entry name" value="Ribosomal_L32p"/>
    <property type="match status" value="1"/>
</dbReference>
<dbReference type="InterPro" id="IPR044957">
    <property type="entry name" value="Ribosomal_bL32_bact"/>
</dbReference>
<dbReference type="GO" id="GO:0015934">
    <property type="term" value="C:large ribosomal subunit"/>
    <property type="evidence" value="ECO:0007669"/>
    <property type="project" value="InterPro"/>
</dbReference>
<evidence type="ECO:0000256" key="3">
    <source>
        <dbReference type="ARBA" id="ARBA00023274"/>
    </source>
</evidence>
<evidence type="ECO:0000313" key="8">
    <source>
        <dbReference type="Proteomes" id="UP000460298"/>
    </source>
</evidence>
<dbReference type="AlphaFoldDB" id="A0A833GZ21"/>
<organism evidence="7 8">
    <name type="scientific">Leptonema illini</name>
    <dbReference type="NCBI Taxonomy" id="183"/>
    <lineage>
        <taxon>Bacteria</taxon>
        <taxon>Pseudomonadati</taxon>
        <taxon>Spirochaetota</taxon>
        <taxon>Spirochaetia</taxon>
        <taxon>Leptospirales</taxon>
        <taxon>Leptospiraceae</taxon>
        <taxon>Leptonema</taxon>
    </lineage>
</organism>
<reference evidence="7 8" key="1">
    <citation type="submission" date="2019-10" db="EMBL/GenBank/DDBJ databases">
        <title>Extracellular Electron Transfer in a Candidatus Methanoperedens spp. Enrichment Culture.</title>
        <authorList>
            <person name="Berger S."/>
            <person name="Rangel Shaw D."/>
            <person name="Berben T."/>
            <person name="In 'T Zandt M."/>
            <person name="Frank J."/>
            <person name="Reimann J."/>
            <person name="Jetten M.S.M."/>
            <person name="Welte C.U."/>
        </authorList>
    </citation>
    <scope>NUCLEOTIDE SEQUENCE [LARGE SCALE GENOMIC DNA]</scope>
    <source>
        <strain evidence="7">SB12</strain>
    </source>
</reference>
<gene>
    <name evidence="5" type="primary">rpmF</name>
    <name evidence="7" type="ORF">F9K24_20580</name>
</gene>
<comment type="caution">
    <text evidence="7">The sequence shown here is derived from an EMBL/GenBank/DDBJ whole genome shotgun (WGS) entry which is preliminary data.</text>
</comment>
<evidence type="ECO:0000256" key="1">
    <source>
        <dbReference type="ARBA" id="ARBA00008560"/>
    </source>
</evidence>
<dbReference type="GO" id="GO:0003735">
    <property type="term" value="F:structural constituent of ribosome"/>
    <property type="evidence" value="ECO:0007669"/>
    <property type="project" value="InterPro"/>
</dbReference>
<feature type="region of interest" description="Disordered" evidence="6">
    <location>
        <begin position="1"/>
        <end position="20"/>
    </location>
</feature>
<keyword evidence="2 5" id="KW-0689">Ribosomal protein</keyword>
<dbReference type="PANTHER" id="PTHR35534">
    <property type="entry name" value="50S RIBOSOMAL PROTEIN L32"/>
    <property type="match status" value="1"/>
</dbReference>
<dbReference type="HAMAP" id="MF_00340">
    <property type="entry name" value="Ribosomal_bL32"/>
    <property type="match status" value="1"/>
</dbReference>
<dbReference type="Gene3D" id="1.20.5.640">
    <property type="entry name" value="Single helix bin"/>
    <property type="match status" value="1"/>
</dbReference>
<dbReference type="Proteomes" id="UP000460298">
    <property type="component" value="Unassembled WGS sequence"/>
</dbReference>
<dbReference type="NCBIfam" id="TIGR01031">
    <property type="entry name" value="rpmF_bact"/>
    <property type="match status" value="1"/>
</dbReference>
<evidence type="ECO:0000256" key="5">
    <source>
        <dbReference type="HAMAP-Rule" id="MF_00340"/>
    </source>
</evidence>
<dbReference type="EMBL" id="WBUI01000035">
    <property type="protein sequence ID" value="KAB2929213.1"/>
    <property type="molecule type" value="Genomic_DNA"/>
</dbReference>